<dbReference type="AlphaFoldDB" id="A0A1H7JQA0"/>
<gene>
    <name evidence="2" type="ORF">SAMN05414137_103407</name>
</gene>
<keyword evidence="1" id="KW-0812">Transmembrane</keyword>
<keyword evidence="1" id="KW-0472">Membrane</keyword>
<proteinExistence type="predicted"/>
<organism evidence="2 3">
    <name type="scientific">Streptacidiphilus jiangxiensis</name>
    <dbReference type="NCBI Taxonomy" id="235985"/>
    <lineage>
        <taxon>Bacteria</taxon>
        <taxon>Bacillati</taxon>
        <taxon>Actinomycetota</taxon>
        <taxon>Actinomycetes</taxon>
        <taxon>Kitasatosporales</taxon>
        <taxon>Streptomycetaceae</taxon>
        <taxon>Streptacidiphilus</taxon>
    </lineage>
</organism>
<protein>
    <submittedName>
        <fullName evidence="2">Uncharacterized protein</fullName>
    </submittedName>
</protein>
<feature type="transmembrane region" description="Helical" evidence="1">
    <location>
        <begin position="89"/>
        <end position="109"/>
    </location>
</feature>
<dbReference type="eggNOG" id="ENOG5032GXT">
    <property type="taxonomic scope" value="Bacteria"/>
</dbReference>
<evidence type="ECO:0000313" key="3">
    <source>
        <dbReference type="Proteomes" id="UP000183015"/>
    </source>
</evidence>
<keyword evidence="1" id="KW-1133">Transmembrane helix</keyword>
<name>A0A1H7JQA0_STRJI</name>
<keyword evidence="3" id="KW-1185">Reference proteome</keyword>
<evidence type="ECO:0000256" key="1">
    <source>
        <dbReference type="SAM" id="Phobius"/>
    </source>
</evidence>
<dbReference type="EMBL" id="FOAZ01000003">
    <property type="protein sequence ID" value="SEK76702.1"/>
    <property type="molecule type" value="Genomic_DNA"/>
</dbReference>
<dbReference type="Proteomes" id="UP000183015">
    <property type="component" value="Unassembled WGS sequence"/>
</dbReference>
<feature type="transmembrane region" description="Helical" evidence="1">
    <location>
        <begin position="53"/>
        <end position="69"/>
    </location>
</feature>
<sequence>MPTPLLFVVAFGVALVASVLAGAVTTPKHAVVGLVLVGAACVAVSRRGSGLRAALVITPVFWLCFDGFVEHRDGTLGWGGWTEAWRLAALLGAALLPVAARGALGLWAARKRFRRASLEWFEPEMPERKHPSAWN</sequence>
<reference evidence="3" key="1">
    <citation type="submission" date="2016-10" db="EMBL/GenBank/DDBJ databases">
        <authorList>
            <person name="Varghese N."/>
        </authorList>
    </citation>
    <scope>NUCLEOTIDE SEQUENCE [LARGE SCALE GENOMIC DNA]</scope>
    <source>
        <strain evidence="3">DSM 45096 / BCRC 16803 / CGMCC 4.1857 / CIP 109030 / JCM 12277 / KCTC 19219 / NBRC 100920 / 33214</strain>
    </source>
</reference>
<evidence type="ECO:0000313" key="2">
    <source>
        <dbReference type="EMBL" id="SEK76702.1"/>
    </source>
</evidence>
<accession>A0A1H7JQA0</accession>